<evidence type="ECO:0000313" key="1">
    <source>
        <dbReference type="EMBL" id="TWB69552.1"/>
    </source>
</evidence>
<comment type="caution">
    <text evidence="1">The sequence shown here is derived from an EMBL/GenBank/DDBJ whole genome shotgun (WGS) entry which is preliminary data.</text>
</comment>
<dbReference type="EMBL" id="VITW01000009">
    <property type="protein sequence ID" value="TWB69552.1"/>
    <property type="molecule type" value="Genomic_DNA"/>
</dbReference>
<keyword evidence="2" id="KW-1185">Reference proteome</keyword>
<reference evidence="1 2" key="1">
    <citation type="submission" date="2019-06" db="EMBL/GenBank/DDBJ databases">
        <title>Genomic Encyclopedia of Type Strains, Phase IV (KMG-V): Genome sequencing to study the core and pangenomes of soil and plant-associated prokaryotes.</title>
        <authorList>
            <person name="Whitman W."/>
        </authorList>
    </citation>
    <scope>NUCLEOTIDE SEQUENCE [LARGE SCALE GENOMIC DNA]</scope>
    <source>
        <strain evidence="1 2">BR 10556</strain>
    </source>
</reference>
<protein>
    <submittedName>
        <fullName evidence="1">Uncharacterized protein</fullName>
    </submittedName>
</protein>
<proteinExistence type="predicted"/>
<organism evidence="1 2">
    <name type="scientific">Bradyrhizobium sacchari</name>
    <dbReference type="NCBI Taxonomy" id="1399419"/>
    <lineage>
        <taxon>Bacteria</taxon>
        <taxon>Pseudomonadati</taxon>
        <taxon>Pseudomonadota</taxon>
        <taxon>Alphaproteobacteria</taxon>
        <taxon>Hyphomicrobiales</taxon>
        <taxon>Nitrobacteraceae</taxon>
        <taxon>Bradyrhizobium</taxon>
    </lineage>
</organism>
<evidence type="ECO:0000313" key="2">
    <source>
        <dbReference type="Proteomes" id="UP000315914"/>
    </source>
</evidence>
<sequence>MGLTTKELIEIEQLLAADDIDMGHFVELRRGFPQLACVCAVIRQSCRVSRSSMAKMNVGR</sequence>
<gene>
    <name evidence="1" type="ORF">FBZ95_109148</name>
</gene>
<dbReference type="RefSeq" id="WP_080139666.1">
    <property type="nucleotide sequence ID" value="NZ_LWIG01000056.1"/>
</dbReference>
<dbReference type="Proteomes" id="UP000315914">
    <property type="component" value="Unassembled WGS sequence"/>
</dbReference>
<dbReference type="AlphaFoldDB" id="A0A560HXE2"/>
<accession>A0A560HXE2</accession>
<name>A0A560HXE2_9BRAD</name>